<dbReference type="PROSITE" id="PS51257">
    <property type="entry name" value="PROKAR_LIPOPROTEIN"/>
    <property type="match status" value="1"/>
</dbReference>
<name>A0A081UFB3_BACFG</name>
<evidence type="ECO:0000313" key="1">
    <source>
        <dbReference type="EMBL" id="MCZ2688441.1"/>
    </source>
</evidence>
<evidence type="ECO:0000313" key="3">
    <source>
        <dbReference type="EMBL" id="RGV55940.1"/>
    </source>
</evidence>
<reference evidence="3 4" key="1">
    <citation type="submission" date="2018-08" db="EMBL/GenBank/DDBJ databases">
        <title>A genome reference for cultivated species of the human gut microbiota.</title>
        <authorList>
            <person name="Zou Y."/>
            <person name="Xue W."/>
            <person name="Luo G."/>
        </authorList>
    </citation>
    <scope>NUCLEOTIDE SEQUENCE [LARGE SCALE GENOMIC DNA]</scope>
    <source>
        <strain evidence="3 4">AF14-26</strain>
    </source>
</reference>
<reference evidence="2 5" key="2">
    <citation type="submission" date="2020-05" db="EMBL/GenBank/DDBJ databases">
        <title>FDA dAtabase for Regulatory Grade micrObial Sequences (FDA-ARGOS): Supporting development and validation of Infectious Disease Dx tests.</title>
        <authorList>
            <person name="Bojja K."/>
            <person name="Kessler A."/>
            <person name="Tallon L."/>
            <person name="Sadzewicz L."/>
            <person name="Zhao X."/>
            <person name="Vavikolanu K."/>
            <person name="Mehta A."/>
            <person name="Aluvathingal J."/>
            <person name="Nadendla S."/>
            <person name="Myers T."/>
            <person name="Yan Y."/>
            <person name="Sichtig H."/>
        </authorList>
    </citation>
    <scope>NUCLEOTIDE SEQUENCE [LARGE SCALE GENOMIC DNA]</scope>
    <source>
        <strain evidence="2 5">FDAARGOS_763</strain>
    </source>
</reference>
<evidence type="ECO:0000313" key="5">
    <source>
        <dbReference type="Proteomes" id="UP000501467"/>
    </source>
</evidence>
<evidence type="ECO:0000313" key="4">
    <source>
        <dbReference type="Proteomes" id="UP000286270"/>
    </source>
</evidence>
<organism evidence="3 4">
    <name type="scientific">Bacteroides fragilis</name>
    <dbReference type="NCBI Taxonomy" id="817"/>
    <lineage>
        <taxon>Bacteria</taxon>
        <taxon>Pseudomonadati</taxon>
        <taxon>Bacteroidota</taxon>
        <taxon>Bacteroidia</taxon>
        <taxon>Bacteroidales</taxon>
        <taxon>Bacteroidaceae</taxon>
        <taxon>Bacteroides</taxon>
    </lineage>
</organism>
<reference evidence="1" key="3">
    <citation type="submission" date="2022-12" db="EMBL/GenBank/DDBJ databases">
        <title>Development of a Multilocus Sequence Typing Scheme for Bacteroides fragilis Based on Whole Genome Sequencing Data and Clinical Application.</title>
        <authorList>
            <person name="Nielsen F.D."/>
            <person name="Justesen U.S."/>
        </authorList>
    </citation>
    <scope>NUCLEOTIDE SEQUENCE</scope>
    <source>
        <strain evidence="1">BF_AM_ODE_DK_2015_4</strain>
    </source>
</reference>
<proteinExistence type="predicted"/>
<dbReference type="RefSeq" id="WP_005781886.1">
    <property type="nucleotide sequence ID" value="NZ_CP018937.1"/>
</dbReference>
<gene>
    <name evidence="3" type="ORF">DWW08_08180</name>
    <name evidence="2" type="ORF">FOC69_16880</name>
    <name evidence="1" type="ORF">O1433_13130</name>
</gene>
<dbReference type="InterPro" id="IPR032241">
    <property type="entry name" value="DUF5042"/>
</dbReference>
<dbReference type="EMBL" id="QRZH01000005">
    <property type="protein sequence ID" value="RGV55940.1"/>
    <property type="molecule type" value="Genomic_DNA"/>
</dbReference>
<dbReference type="Pfam" id="PF16445">
    <property type="entry name" value="DUF5042"/>
    <property type="match status" value="1"/>
</dbReference>
<dbReference type="Proteomes" id="UP000286270">
    <property type="component" value="Unassembled WGS sequence"/>
</dbReference>
<evidence type="ECO:0000313" key="2">
    <source>
        <dbReference type="EMBL" id="QKH85940.1"/>
    </source>
</evidence>
<protein>
    <submittedName>
        <fullName evidence="3">DUF5042 domain-containing protein</fullName>
    </submittedName>
</protein>
<dbReference type="Proteomes" id="UP001079672">
    <property type="component" value="Unassembled WGS sequence"/>
</dbReference>
<dbReference type="AlphaFoldDB" id="A0A081UFB3"/>
<dbReference type="EMBL" id="JAPTZU010000007">
    <property type="protein sequence ID" value="MCZ2688441.1"/>
    <property type="molecule type" value="Genomic_DNA"/>
</dbReference>
<accession>A0A081UFB3</accession>
<sequence length="468" mass="52489">MLKNIKYIRMMKAVRYSMITMSLVLCFISVSCQKEDTVSEQFSDEDAVTVRLNLTTRGVETGDSDLLDELSSDPFQWFKTGTLFPQAPAQPRIALMIFNRDLNRYVYNQLLPFNSTGVDGQYQINIRIPKGETEFYALYAPNQTGKDLPYYTPEGNLQNKIPWDFLGSGTEEISKEEFAGAAFPAIIKEQQDGSLGLPVNNPYDGVTPSPADEKIIDWKGTSVVAWADLPGVSNRLHLSLLSGKTVASVLPASGKLAQEITVPLFRDFARIRVYIASAPRYGQVTYNYQGISFLNFPVLMSPSFRENDSEKTQLAASTPGTGKAMEHTGTYSYGVKNEGAQLTVYEAPLTAEGEIDYVAMEARLYEQFVVPQYLAPYIPESNSWQKKQNHPKIQLTLDYFTGGDESQTKTRTFLLDVGEETSPGVYSGPIYPNRDYKVFIVLPESSDKEIIYRVEPWNSKKVDLPPFQ</sequence>
<dbReference type="EMBL" id="CP054003">
    <property type="protein sequence ID" value="QKH85940.1"/>
    <property type="molecule type" value="Genomic_DNA"/>
</dbReference>
<dbReference type="Proteomes" id="UP000501467">
    <property type="component" value="Chromosome"/>
</dbReference>